<keyword evidence="1 2" id="KW-0238">DNA-binding</keyword>
<evidence type="ECO:0000313" key="5">
    <source>
        <dbReference type="Proteomes" id="UP001601948"/>
    </source>
</evidence>
<dbReference type="PROSITE" id="PS50977">
    <property type="entry name" value="HTH_TETR_2"/>
    <property type="match status" value="1"/>
</dbReference>
<dbReference type="InterPro" id="IPR036271">
    <property type="entry name" value="Tet_transcr_reg_TetR-rel_C_sf"/>
</dbReference>
<comment type="caution">
    <text evidence="4">The sequence shown here is derived from an EMBL/GenBank/DDBJ whole genome shotgun (WGS) entry which is preliminary data.</text>
</comment>
<dbReference type="EMBL" id="JBIAPI010000002">
    <property type="protein sequence ID" value="MFF3223223.1"/>
    <property type="molecule type" value="Genomic_DNA"/>
</dbReference>
<feature type="domain" description="HTH tetR-type" evidence="3">
    <location>
        <begin position="30"/>
        <end position="90"/>
    </location>
</feature>
<evidence type="ECO:0000313" key="4">
    <source>
        <dbReference type="EMBL" id="MFF3223223.1"/>
    </source>
</evidence>
<evidence type="ECO:0000256" key="2">
    <source>
        <dbReference type="PROSITE-ProRule" id="PRU00335"/>
    </source>
</evidence>
<dbReference type="PANTHER" id="PTHR30328">
    <property type="entry name" value="TRANSCRIPTIONAL REPRESSOR"/>
    <property type="match status" value="1"/>
</dbReference>
<organism evidence="4 5">
    <name type="scientific">Nocardia suismassiliense</name>
    <dbReference type="NCBI Taxonomy" id="2077092"/>
    <lineage>
        <taxon>Bacteria</taxon>
        <taxon>Bacillati</taxon>
        <taxon>Actinomycetota</taxon>
        <taxon>Actinomycetes</taxon>
        <taxon>Mycobacteriales</taxon>
        <taxon>Nocardiaceae</taxon>
        <taxon>Nocardia</taxon>
    </lineage>
</organism>
<accession>A0ABW6QPU8</accession>
<protein>
    <submittedName>
        <fullName evidence="4">TetR/AcrR family transcriptional regulator</fullName>
    </submittedName>
</protein>
<keyword evidence="5" id="KW-1185">Reference proteome</keyword>
<sequence>MSVPPHPAGVNNWIVTFCVTYGIRVPPDASDTKRRILAAARAEFAHYGLAGARIDRIADAAQANKRSIYVHFGPKEQLFDLVVEQALADMSAAVPFTPDDLPGYGGRLFDHLLQDPAVLRISTWANLERPEPTAGEISAYQPKIEALQQHFDGDAVDLLALVLGLVTAWFNASPSLQSLADGDPGSRKRLETHRSAMVSAIAKLCPEPDRRADR</sequence>
<evidence type="ECO:0000256" key="1">
    <source>
        <dbReference type="ARBA" id="ARBA00023125"/>
    </source>
</evidence>
<dbReference type="PRINTS" id="PR00455">
    <property type="entry name" value="HTHTETR"/>
</dbReference>
<dbReference type="InterPro" id="IPR001647">
    <property type="entry name" value="HTH_TetR"/>
</dbReference>
<gene>
    <name evidence="4" type="ORF">ACFYV7_10535</name>
</gene>
<dbReference type="Pfam" id="PF00440">
    <property type="entry name" value="TetR_N"/>
    <property type="match status" value="1"/>
</dbReference>
<dbReference type="PANTHER" id="PTHR30328:SF54">
    <property type="entry name" value="HTH-TYPE TRANSCRIPTIONAL REPRESSOR SCO4008"/>
    <property type="match status" value="1"/>
</dbReference>
<proteinExistence type="predicted"/>
<dbReference type="Pfam" id="PF17926">
    <property type="entry name" value="TetR_C_21"/>
    <property type="match status" value="1"/>
</dbReference>
<dbReference type="SUPFAM" id="SSF46689">
    <property type="entry name" value="Homeodomain-like"/>
    <property type="match status" value="1"/>
</dbReference>
<reference evidence="4 5" key="1">
    <citation type="submission" date="2024-10" db="EMBL/GenBank/DDBJ databases">
        <title>The Natural Products Discovery Center: Release of the First 8490 Sequenced Strains for Exploring Actinobacteria Biosynthetic Diversity.</title>
        <authorList>
            <person name="Kalkreuter E."/>
            <person name="Kautsar S.A."/>
            <person name="Yang D."/>
            <person name="Bader C.D."/>
            <person name="Teijaro C.N."/>
            <person name="Fluegel L."/>
            <person name="Davis C.M."/>
            <person name="Simpson J.R."/>
            <person name="Lauterbach L."/>
            <person name="Steele A.D."/>
            <person name="Gui C."/>
            <person name="Meng S."/>
            <person name="Li G."/>
            <person name="Viehrig K."/>
            <person name="Ye F."/>
            <person name="Su P."/>
            <person name="Kiefer A.F."/>
            <person name="Nichols A."/>
            <person name="Cepeda A.J."/>
            <person name="Yan W."/>
            <person name="Fan B."/>
            <person name="Jiang Y."/>
            <person name="Adhikari A."/>
            <person name="Zheng C.-J."/>
            <person name="Schuster L."/>
            <person name="Cowan T.M."/>
            <person name="Smanski M.J."/>
            <person name="Chevrette M.G."/>
            <person name="De Carvalho L.P.S."/>
            <person name="Shen B."/>
        </authorList>
    </citation>
    <scope>NUCLEOTIDE SEQUENCE [LARGE SCALE GENOMIC DNA]</scope>
    <source>
        <strain evidence="4 5">NPDC003040</strain>
    </source>
</reference>
<dbReference type="InterPro" id="IPR009057">
    <property type="entry name" value="Homeodomain-like_sf"/>
</dbReference>
<dbReference type="RefSeq" id="WP_387716270.1">
    <property type="nucleotide sequence ID" value="NZ_JBIAPI010000002.1"/>
</dbReference>
<dbReference type="InterPro" id="IPR050109">
    <property type="entry name" value="HTH-type_TetR-like_transc_reg"/>
</dbReference>
<dbReference type="SUPFAM" id="SSF48498">
    <property type="entry name" value="Tetracyclin repressor-like, C-terminal domain"/>
    <property type="match status" value="1"/>
</dbReference>
<dbReference type="Gene3D" id="1.10.357.10">
    <property type="entry name" value="Tetracycline Repressor, domain 2"/>
    <property type="match status" value="1"/>
</dbReference>
<dbReference type="Proteomes" id="UP001601948">
    <property type="component" value="Unassembled WGS sequence"/>
</dbReference>
<name>A0ABW6QPU8_9NOCA</name>
<feature type="DNA-binding region" description="H-T-H motif" evidence="2">
    <location>
        <begin position="53"/>
        <end position="72"/>
    </location>
</feature>
<dbReference type="InterPro" id="IPR041467">
    <property type="entry name" value="Sco4008_C"/>
</dbReference>
<evidence type="ECO:0000259" key="3">
    <source>
        <dbReference type="PROSITE" id="PS50977"/>
    </source>
</evidence>